<dbReference type="GO" id="GO:0008422">
    <property type="term" value="F:beta-glucosidase activity"/>
    <property type="evidence" value="ECO:0007669"/>
    <property type="project" value="UniProtKB-EC"/>
</dbReference>
<dbReference type="InterPro" id="IPR036881">
    <property type="entry name" value="Glyco_hydro_3_C_sf"/>
</dbReference>
<accession>A0A7W9YCP7</accession>
<dbReference type="InterPro" id="IPR013783">
    <property type="entry name" value="Ig-like_fold"/>
</dbReference>
<comment type="similarity">
    <text evidence="1 5">Belongs to the glycosyl hydrolase 3 family.</text>
</comment>
<evidence type="ECO:0000313" key="8">
    <source>
        <dbReference type="Proteomes" id="UP000547879"/>
    </source>
</evidence>
<dbReference type="InterPro" id="IPR001764">
    <property type="entry name" value="Glyco_hydro_3_N"/>
</dbReference>
<keyword evidence="8" id="KW-1185">Reference proteome</keyword>
<evidence type="ECO:0000256" key="4">
    <source>
        <dbReference type="ARBA" id="ARBA00023295"/>
    </source>
</evidence>
<dbReference type="InterPro" id="IPR002772">
    <property type="entry name" value="Glyco_hydro_3_C"/>
</dbReference>
<sequence length="754" mass="81130">MNEHVGSQKGMTPLIEEALALTTGVDYWTTLDAPANGIRSLRFADGPHGLRVQDDENPDHLGLERSAPATCFPPAVTLASSWDMELTAAVGEALGREARKAGVDVVLGPGLNIKRSPLCGRNFEYYSEDPFLAGMLAGASARGIQAQGVAACLKHFAANNQETDRLRVSANVDERTLREVYLRAFQIALRESGAWSVMSSYNRINGLHASENRWLLTEILRDEWGFDGVVVSDWGAVRDPVEALAAGLDVRMPGRQDDPRVRDAFANEKLNEKIVTSMVERLRLLAARTTHHSDAEAIDYEAHHQLVRKAASDSAVLLTNDGSLPLSLSSGLRVAVVGELARTPRYQGAGSSRVNAVKVVSGLDALSARAKGAGASLAFEPGYSLSKGVDTAVMIENAVNLAKRSDVVVIFLGLPGEYEAEGRDRTNIDLPPDQLSLVDALRAAGKTTVVAMSNGSAVTTAAWRGSVNAIVEFWLTGQAHGDTIADVLLGDTNPGGKLAETIPLVLEDTPSYLNFPGAYENVTYGEGIHVGYRYYDARKMAVDYPFGHGLSYTTFAYSDLELKVRPLADPIAFDAKFTIRNTGTRHGSEVVQLYVHDHGEVVITPPVELRGWKKVNLAPGEAQTIEITVARDELKHWHEGTQSWIFPGGSLTVHVGASSRDFRLEATAEIPGEALVISLNAWSTLGEWLDHPHLGPRLLGLFSARGGVKGRVGDLLADEAGQDSVRGIPLGTIADFPGVPLEMSDIEDLCGQAA</sequence>
<gene>
    <name evidence="7" type="ORF">HNQ72_005134</name>
</gene>
<dbReference type="InterPro" id="IPR017853">
    <property type="entry name" value="GH"/>
</dbReference>
<dbReference type="Gene3D" id="3.20.20.300">
    <property type="entry name" value="Glycoside hydrolase, family 3, N-terminal domain"/>
    <property type="match status" value="1"/>
</dbReference>
<name>A0A7W9YCP7_9HYPH</name>
<feature type="domain" description="Fibronectin type III-like" evidence="6">
    <location>
        <begin position="589"/>
        <end position="659"/>
    </location>
</feature>
<dbReference type="PANTHER" id="PTHR42715:SF10">
    <property type="entry name" value="BETA-GLUCOSIDASE"/>
    <property type="match status" value="1"/>
</dbReference>
<dbReference type="Gene3D" id="2.60.40.10">
    <property type="entry name" value="Immunoglobulins"/>
    <property type="match status" value="1"/>
</dbReference>
<dbReference type="Pfam" id="PF00933">
    <property type="entry name" value="Glyco_hydro_3"/>
    <property type="match status" value="1"/>
</dbReference>
<comment type="caution">
    <text evidence="7">The sequence shown here is derived from an EMBL/GenBank/DDBJ whole genome shotgun (WGS) entry which is preliminary data.</text>
</comment>
<evidence type="ECO:0000256" key="2">
    <source>
        <dbReference type="ARBA" id="ARBA00022801"/>
    </source>
</evidence>
<dbReference type="SUPFAM" id="SSF51445">
    <property type="entry name" value="(Trans)glycosidases"/>
    <property type="match status" value="1"/>
</dbReference>
<reference evidence="7 8" key="1">
    <citation type="submission" date="2020-08" db="EMBL/GenBank/DDBJ databases">
        <title>Genomic Encyclopedia of Type Strains, Phase IV (KMG-IV): sequencing the most valuable type-strain genomes for metagenomic binning, comparative biology and taxonomic classification.</title>
        <authorList>
            <person name="Goeker M."/>
        </authorList>
    </citation>
    <scope>NUCLEOTIDE SEQUENCE [LARGE SCALE GENOMIC DNA]</scope>
    <source>
        <strain evidence="7 8">DSM 100734</strain>
    </source>
</reference>
<dbReference type="InterPro" id="IPR019800">
    <property type="entry name" value="Glyco_hydro_3_AS"/>
</dbReference>
<evidence type="ECO:0000259" key="6">
    <source>
        <dbReference type="SMART" id="SM01217"/>
    </source>
</evidence>
<evidence type="ECO:0000256" key="5">
    <source>
        <dbReference type="RuleBase" id="RU361161"/>
    </source>
</evidence>
<keyword evidence="2 5" id="KW-0378">Hydrolase</keyword>
<organism evidence="7 8">
    <name type="scientific">Rhizobium wenxiniae</name>
    <dbReference type="NCBI Taxonomy" id="1737357"/>
    <lineage>
        <taxon>Bacteria</taxon>
        <taxon>Pseudomonadati</taxon>
        <taxon>Pseudomonadota</taxon>
        <taxon>Alphaproteobacteria</taxon>
        <taxon>Hyphomicrobiales</taxon>
        <taxon>Rhizobiaceae</taxon>
        <taxon>Rhizobium/Agrobacterium group</taxon>
        <taxon>Rhizobium</taxon>
    </lineage>
</organism>
<dbReference type="AlphaFoldDB" id="A0A7W9YCP7"/>
<dbReference type="InterPro" id="IPR036962">
    <property type="entry name" value="Glyco_hydro_3_N_sf"/>
</dbReference>
<dbReference type="RefSeq" id="WP_183996428.1">
    <property type="nucleotide sequence ID" value="NZ_BMHW01000009.1"/>
</dbReference>
<dbReference type="SMART" id="SM01217">
    <property type="entry name" value="Fn3_like"/>
    <property type="match status" value="1"/>
</dbReference>
<dbReference type="EC" id="3.2.1.21" evidence="7"/>
<keyword evidence="3" id="KW-0119">Carbohydrate metabolism</keyword>
<evidence type="ECO:0000313" key="7">
    <source>
        <dbReference type="EMBL" id="MBB6165288.1"/>
    </source>
</evidence>
<dbReference type="PROSITE" id="PS00775">
    <property type="entry name" value="GLYCOSYL_HYDROL_F3"/>
    <property type="match status" value="1"/>
</dbReference>
<keyword evidence="4 5" id="KW-0326">Glycosidase</keyword>
<evidence type="ECO:0000256" key="1">
    <source>
        <dbReference type="ARBA" id="ARBA00005336"/>
    </source>
</evidence>
<dbReference type="Proteomes" id="UP000547879">
    <property type="component" value="Unassembled WGS sequence"/>
</dbReference>
<dbReference type="Gene3D" id="3.40.50.1700">
    <property type="entry name" value="Glycoside hydrolase family 3 C-terminal domain"/>
    <property type="match status" value="1"/>
</dbReference>
<dbReference type="GO" id="GO:0005975">
    <property type="term" value="P:carbohydrate metabolic process"/>
    <property type="evidence" value="ECO:0007669"/>
    <property type="project" value="InterPro"/>
</dbReference>
<dbReference type="InterPro" id="IPR026891">
    <property type="entry name" value="Fn3-like"/>
</dbReference>
<proteinExistence type="inferred from homology"/>
<protein>
    <submittedName>
        <fullName evidence="7">Beta-glucosidase</fullName>
        <ecNumber evidence="7">3.2.1.21</ecNumber>
    </submittedName>
</protein>
<dbReference type="PANTHER" id="PTHR42715">
    <property type="entry name" value="BETA-GLUCOSIDASE"/>
    <property type="match status" value="1"/>
</dbReference>
<dbReference type="SUPFAM" id="SSF52279">
    <property type="entry name" value="Beta-D-glucan exohydrolase, C-terminal domain"/>
    <property type="match status" value="1"/>
</dbReference>
<dbReference type="PRINTS" id="PR00133">
    <property type="entry name" value="GLHYDRLASE3"/>
</dbReference>
<dbReference type="EMBL" id="JACHEG010000008">
    <property type="protein sequence ID" value="MBB6165288.1"/>
    <property type="molecule type" value="Genomic_DNA"/>
</dbReference>
<dbReference type="Pfam" id="PF01915">
    <property type="entry name" value="Glyco_hydro_3_C"/>
    <property type="match status" value="1"/>
</dbReference>
<dbReference type="InterPro" id="IPR050288">
    <property type="entry name" value="Cellulose_deg_GH3"/>
</dbReference>
<evidence type="ECO:0000256" key="3">
    <source>
        <dbReference type="ARBA" id="ARBA00023277"/>
    </source>
</evidence>
<dbReference type="Pfam" id="PF14310">
    <property type="entry name" value="Fn3-like"/>
    <property type="match status" value="1"/>
</dbReference>